<evidence type="ECO:0000256" key="6">
    <source>
        <dbReference type="ARBA" id="ARBA00022777"/>
    </source>
</evidence>
<dbReference type="PROSITE" id="PS51285">
    <property type="entry name" value="AGC_KINASE_CTER"/>
    <property type="match status" value="1"/>
</dbReference>
<dbReference type="AlphaFoldDB" id="A0A9J7JF38"/>
<keyword evidence="4" id="KW-0808">Transferase</keyword>
<evidence type="ECO:0000256" key="5">
    <source>
        <dbReference type="ARBA" id="ARBA00022741"/>
    </source>
</evidence>
<evidence type="ECO:0000256" key="7">
    <source>
        <dbReference type="ARBA" id="ARBA00022840"/>
    </source>
</evidence>
<dbReference type="InterPro" id="IPR000961">
    <property type="entry name" value="AGC-kinase_C"/>
</dbReference>
<dbReference type="PROSITE" id="PS50195">
    <property type="entry name" value="PX"/>
    <property type="match status" value="1"/>
</dbReference>
<dbReference type="GO" id="GO:0004674">
    <property type="term" value="F:protein serine/threonine kinase activity"/>
    <property type="evidence" value="ECO:0007669"/>
    <property type="project" value="UniProtKB-KW"/>
</dbReference>
<evidence type="ECO:0000313" key="13">
    <source>
        <dbReference type="Proteomes" id="UP001108280"/>
    </source>
</evidence>
<evidence type="ECO:0000256" key="2">
    <source>
        <dbReference type="ARBA" id="ARBA00022527"/>
    </source>
</evidence>
<feature type="domain" description="AGC-kinase C-terminal" evidence="12">
    <location>
        <begin position="384"/>
        <end position="460"/>
    </location>
</feature>
<dbReference type="SUPFAM" id="SSF64268">
    <property type="entry name" value="PX domain"/>
    <property type="match status" value="1"/>
</dbReference>
<dbReference type="CTD" id="23678"/>
<evidence type="ECO:0000313" key="14">
    <source>
        <dbReference type="RefSeq" id="XP_027254670.1"/>
    </source>
</evidence>
<evidence type="ECO:0000259" key="10">
    <source>
        <dbReference type="PROSITE" id="PS50011"/>
    </source>
</evidence>
<dbReference type="GO" id="GO:0035091">
    <property type="term" value="F:phosphatidylinositol binding"/>
    <property type="evidence" value="ECO:0007669"/>
    <property type="project" value="InterPro"/>
</dbReference>
<evidence type="ECO:0000256" key="1">
    <source>
        <dbReference type="ARBA" id="ARBA00009903"/>
    </source>
</evidence>
<reference evidence="13" key="1">
    <citation type="journal article" date="2018" name="Biotechnol. Bioeng.">
        <title>A reference genome of the Chinese hamster based on a hybrid assembly strategy.</title>
        <authorList>
            <person name="Rupp O."/>
            <person name="MacDonald M.L."/>
            <person name="Li S."/>
            <person name="Dhiman H."/>
            <person name="Polson S."/>
            <person name="Griep S."/>
            <person name="Heffner K."/>
            <person name="Hernandez I."/>
            <person name="Brinkrolf K."/>
            <person name="Jadhav V."/>
            <person name="Samoudi M."/>
            <person name="Hao H."/>
            <person name="Kingham B."/>
            <person name="Goesmann A."/>
            <person name="Betenbaugh M.J."/>
            <person name="Lewis N.E."/>
            <person name="Borth N."/>
            <person name="Lee K.H."/>
        </authorList>
    </citation>
    <scope>NUCLEOTIDE SEQUENCE [LARGE SCALE GENOMIC DNA]</scope>
    <source>
        <strain evidence="13">17A/GY</strain>
    </source>
</reference>
<comment type="similarity">
    <text evidence="1">Belongs to the protein kinase superfamily. AGC Ser/Thr protein kinase family.</text>
</comment>
<dbReference type="InterPro" id="IPR037900">
    <property type="entry name" value="CISK_PX"/>
</dbReference>
<dbReference type="SMART" id="SM00220">
    <property type="entry name" value="S_TKc"/>
    <property type="match status" value="1"/>
</dbReference>
<keyword evidence="13" id="KW-1185">Reference proteome</keyword>
<keyword evidence="2" id="KW-0723">Serine/threonine-protein kinase</keyword>
<feature type="domain" description="Protein kinase" evidence="10">
    <location>
        <begin position="126"/>
        <end position="383"/>
    </location>
</feature>
<dbReference type="SMART" id="SM00133">
    <property type="entry name" value="S_TK_X"/>
    <property type="match status" value="1"/>
</dbReference>
<dbReference type="Gene3D" id="1.10.510.10">
    <property type="entry name" value="Transferase(Phosphotransferase) domain 1"/>
    <property type="match status" value="1"/>
</dbReference>
<dbReference type="Proteomes" id="UP001108280">
    <property type="component" value="Chromosome 2"/>
</dbReference>
<dbReference type="FunFam" id="1.10.510.10:FF:000065">
    <property type="entry name" value="Non-specific serine/threonine protein kinase"/>
    <property type="match status" value="1"/>
</dbReference>
<dbReference type="RefSeq" id="XP_027254670.1">
    <property type="nucleotide sequence ID" value="XM_027398869.2"/>
</dbReference>
<dbReference type="InterPro" id="IPR001683">
    <property type="entry name" value="PX_dom"/>
</dbReference>
<dbReference type="Gene3D" id="3.30.1520.10">
    <property type="entry name" value="Phox-like domain"/>
    <property type="match status" value="1"/>
</dbReference>
<dbReference type="GeneID" id="100767615"/>
<keyword evidence="7" id="KW-0067">ATP-binding</keyword>
<keyword evidence="6 14" id="KW-0418">Kinase</keyword>
<dbReference type="PROSITE" id="PS50011">
    <property type="entry name" value="PROTEIN_KINASE_DOM"/>
    <property type="match status" value="1"/>
</dbReference>
<dbReference type="InterPro" id="IPR011009">
    <property type="entry name" value="Kinase-like_dom_sf"/>
</dbReference>
<dbReference type="SUPFAM" id="SSF56112">
    <property type="entry name" value="Protein kinase-like (PK-like)"/>
    <property type="match status" value="1"/>
</dbReference>
<dbReference type="FunFam" id="3.30.1520.10:FF:000018">
    <property type="entry name" value="Non-specific serine/threonine protein kinase"/>
    <property type="match status" value="1"/>
</dbReference>
<dbReference type="InterPro" id="IPR036871">
    <property type="entry name" value="PX_dom_sf"/>
</dbReference>
<organism evidence="13 14">
    <name type="scientific">Cricetulus griseus</name>
    <name type="common">Chinese hamster</name>
    <name type="synonym">Cricetulus barabensis griseus</name>
    <dbReference type="NCBI Taxonomy" id="10029"/>
    <lineage>
        <taxon>Eukaryota</taxon>
        <taxon>Metazoa</taxon>
        <taxon>Chordata</taxon>
        <taxon>Craniata</taxon>
        <taxon>Vertebrata</taxon>
        <taxon>Euteleostomi</taxon>
        <taxon>Mammalia</taxon>
        <taxon>Eutheria</taxon>
        <taxon>Euarchontoglires</taxon>
        <taxon>Glires</taxon>
        <taxon>Rodentia</taxon>
        <taxon>Myomorpha</taxon>
        <taxon>Muroidea</taxon>
        <taxon>Cricetidae</taxon>
        <taxon>Cricetinae</taxon>
        <taxon>Cricetulus</taxon>
    </lineage>
</organism>
<reference evidence="14" key="3">
    <citation type="submission" date="2025-08" db="UniProtKB">
        <authorList>
            <consortium name="RefSeq"/>
        </authorList>
    </citation>
    <scope>IDENTIFICATION</scope>
    <source>
        <strain evidence="14">17A/GY</strain>
        <tissue evidence="14">Liver</tissue>
    </source>
</reference>
<dbReference type="CDD" id="cd06870">
    <property type="entry name" value="PX_CISK"/>
    <property type="match status" value="1"/>
</dbReference>
<dbReference type="InterPro" id="IPR000719">
    <property type="entry name" value="Prot_kinase_dom"/>
</dbReference>
<evidence type="ECO:0000256" key="4">
    <source>
        <dbReference type="ARBA" id="ARBA00022679"/>
    </source>
</evidence>
<dbReference type="Pfam" id="PF00433">
    <property type="entry name" value="Pkinase_C"/>
    <property type="match status" value="1"/>
</dbReference>
<evidence type="ECO:0000259" key="11">
    <source>
        <dbReference type="PROSITE" id="PS50195"/>
    </source>
</evidence>
<dbReference type="Pfam" id="PF00787">
    <property type="entry name" value="PX"/>
    <property type="match status" value="1"/>
</dbReference>
<dbReference type="Pfam" id="PF00069">
    <property type="entry name" value="Pkinase"/>
    <property type="match status" value="1"/>
</dbReference>
<evidence type="ECO:0000259" key="12">
    <source>
        <dbReference type="PROSITE" id="PS51285"/>
    </source>
</evidence>
<evidence type="ECO:0000256" key="3">
    <source>
        <dbReference type="ARBA" id="ARBA00022553"/>
    </source>
</evidence>
<name>A0A9J7JF38_CRIGR</name>
<gene>
    <name evidence="14" type="primary">Sgk3</name>
</gene>
<dbReference type="PROSITE" id="PS00108">
    <property type="entry name" value="PROTEIN_KINASE_ST"/>
    <property type="match status" value="1"/>
</dbReference>
<feature type="domain" description="PX" evidence="11">
    <location>
        <begin position="12"/>
        <end position="124"/>
    </location>
</feature>
<keyword evidence="3" id="KW-0597">Phosphoprotein</keyword>
<sequence>MQSDCIMDCKESCPSVSIPSSDEHREKKKRFTVYKVLVSVGRSEWFVFRRYAEFDKLYNTLKKQFPAMALKIPAKRIFGDNFDPDFIKQRRAGLNEFIQNLVRYPELYNHPDVRAFLQMDSPRHQSDPSEDEDERSAPKVLLAKRKLDGKFYAVKVLQKKIVLNRKEQKHIMAERNVLLKNVKHPFLVGLHYSFQTTEKLYFVLDFVNGGELFFHLQRERSFPEHRARFYAAEIASALGYLHSIKIVYRDLKPENILLDSMGHVVLTDFGLCKEGIAISDTTTTFCGTPEYLAPEVIRKQPYDNTVDWWCLGAVLYEMLYGLPPFYCRDVAEMYDNILHKPLNLRPGVSLTAWSILEELLEKNRQNRLGAKEDFLEIQNHPFFESLSWTDLVQKKIPPPFNPNVAGPDDIRNFDTVFTEEAVPYSVCVSSDYSIVNASVLEADDAFVGFSYAPPSEDLFL</sequence>
<dbReference type="GO" id="GO:0005524">
    <property type="term" value="F:ATP binding"/>
    <property type="evidence" value="ECO:0007669"/>
    <property type="project" value="UniProtKB-KW"/>
</dbReference>
<reference evidence="13" key="2">
    <citation type="journal article" date="2020" name="Biotechnol. Bioeng.">
        <title>Chromosome-scale scaffolds for the Chinese hamster reference genome assembly to facilitate the study of the CHO epigenome.</title>
        <authorList>
            <person name="Hilliard W."/>
            <person name="MacDonald M."/>
            <person name="Lee K.H."/>
        </authorList>
    </citation>
    <scope>NUCLEOTIDE SEQUENCE [LARGE SCALE GENOMIC DNA]</scope>
    <source>
        <strain evidence="13">17A/GY</strain>
    </source>
</reference>
<dbReference type="SMART" id="SM00312">
    <property type="entry name" value="PX"/>
    <property type="match status" value="1"/>
</dbReference>
<dbReference type="PANTHER" id="PTHR24351">
    <property type="entry name" value="RIBOSOMAL PROTEIN S6 KINASE"/>
    <property type="match status" value="1"/>
</dbReference>
<keyword evidence="5" id="KW-0547">Nucleotide-binding</keyword>
<protein>
    <recommendedName>
        <fullName evidence="9">Cytokine-independent survival kinase</fullName>
    </recommendedName>
    <alternativeName>
        <fullName evidence="8">Serum/glucocorticoid-regulated kinase-like</fullName>
    </alternativeName>
</protein>
<evidence type="ECO:0000256" key="9">
    <source>
        <dbReference type="ARBA" id="ARBA00078407"/>
    </source>
</evidence>
<dbReference type="Gene3D" id="3.30.200.20">
    <property type="entry name" value="Phosphorylase Kinase, domain 1"/>
    <property type="match status" value="1"/>
</dbReference>
<evidence type="ECO:0000256" key="8">
    <source>
        <dbReference type="ARBA" id="ARBA00075999"/>
    </source>
</evidence>
<dbReference type="InterPro" id="IPR008271">
    <property type="entry name" value="Ser/Thr_kinase_AS"/>
</dbReference>
<proteinExistence type="inferred from homology"/>
<dbReference type="InterPro" id="IPR017892">
    <property type="entry name" value="Pkinase_C"/>
</dbReference>
<accession>A0A9J7JF38</accession>